<evidence type="ECO:0000256" key="1">
    <source>
        <dbReference type="SAM" id="Coils"/>
    </source>
</evidence>
<reference evidence="2 3" key="1">
    <citation type="submission" date="2019-06" db="EMBL/GenBank/DDBJ databases">
        <title>Complete genome sequence of Streptococcus salivarius LAB813.</title>
        <authorList>
            <person name="Levesque C.M."/>
            <person name="Gong S.-G."/>
            <person name="Dufour D."/>
            <person name="Barbour A."/>
        </authorList>
    </citation>
    <scope>NUCLEOTIDE SEQUENCE [LARGE SCALE GENOMIC DNA]</scope>
    <source>
        <strain evidence="2 3">LAB813</strain>
    </source>
</reference>
<proteinExistence type="predicted"/>
<name>A0AB37CK44_STRSL</name>
<accession>A0AB37CK44</accession>
<sequence length="125" mass="14865">MITLNDLNLLFTLLGGLKNLNQRISNSKNTNILNSLIKQRKETIQIFNTEIKRLIQEVEIMKQNYTNNLTTAQLKQVHNYGRRLSELERAMNEDSSLFAYQKQVQQEWNKLYHEYQIYLDTISNQ</sequence>
<gene>
    <name evidence="2" type="ORF">FHI56_01225</name>
</gene>
<evidence type="ECO:0000313" key="2">
    <source>
        <dbReference type="EMBL" id="QEM31619.1"/>
    </source>
</evidence>
<dbReference type="AlphaFoldDB" id="A0AB37CK44"/>
<dbReference type="RefSeq" id="WP_149561115.1">
    <property type="nucleotide sequence ID" value="NZ_CP040804.1"/>
</dbReference>
<dbReference type="Proteomes" id="UP000322622">
    <property type="component" value="Chromosome"/>
</dbReference>
<dbReference type="EMBL" id="CP040804">
    <property type="protein sequence ID" value="QEM31619.1"/>
    <property type="molecule type" value="Genomic_DNA"/>
</dbReference>
<organism evidence="2 3">
    <name type="scientific">Streptococcus salivarius</name>
    <dbReference type="NCBI Taxonomy" id="1304"/>
    <lineage>
        <taxon>Bacteria</taxon>
        <taxon>Bacillati</taxon>
        <taxon>Bacillota</taxon>
        <taxon>Bacilli</taxon>
        <taxon>Lactobacillales</taxon>
        <taxon>Streptococcaceae</taxon>
        <taxon>Streptococcus</taxon>
    </lineage>
</organism>
<evidence type="ECO:0000313" key="3">
    <source>
        <dbReference type="Proteomes" id="UP000322622"/>
    </source>
</evidence>
<feature type="coiled-coil region" evidence="1">
    <location>
        <begin position="37"/>
        <end position="75"/>
    </location>
</feature>
<protein>
    <submittedName>
        <fullName evidence="2">Uncharacterized protein</fullName>
    </submittedName>
</protein>
<keyword evidence="1" id="KW-0175">Coiled coil</keyword>